<dbReference type="AlphaFoldDB" id="A0A840BDX7"/>
<dbReference type="CDD" id="cd01347">
    <property type="entry name" value="ligand_gated_channel"/>
    <property type="match status" value="1"/>
</dbReference>
<feature type="region of interest" description="Disordered" evidence="12">
    <location>
        <begin position="541"/>
        <end position="566"/>
    </location>
</feature>
<evidence type="ECO:0000256" key="5">
    <source>
        <dbReference type="ARBA" id="ARBA00022692"/>
    </source>
</evidence>
<dbReference type="GO" id="GO:0009279">
    <property type="term" value="C:cell outer membrane"/>
    <property type="evidence" value="ECO:0007669"/>
    <property type="project" value="UniProtKB-SubCell"/>
</dbReference>
<keyword evidence="5 10" id="KW-0812">Transmembrane</keyword>
<evidence type="ECO:0000256" key="8">
    <source>
        <dbReference type="ARBA" id="ARBA00023170"/>
    </source>
</evidence>
<dbReference type="Gene3D" id="2.170.130.10">
    <property type="entry name" value="TonB-dependent receptor, plug domain"/>
    <property type="match status" value="1"/>
</dbReference>
<comment type="similarity">
    <text evidence="2 10 11">Belongs to the TonB-dependent receptor family.</text>
</comment>
<evidence type="ECO:0000259" key="15">
    <source>
        <dbReference type="Pfam" id="PF07715"/>
    </source>
</evidence>
<comment type="subcellular location">
    <subcellularLocation>
        <location evidence="1 10">Cell outer membrane</location>
        <topology evidence="1 10">Multi-pass membrane protein</topology>
    </subcellularLocation>
</comment>
<evidence type="ECO:0000256" key="3">
    <source>
        <dbReference type="ARBA" id="ARBA00022448"/>
    </source>
</evidence>
<feature type="signal peptide" evidence="13">
    <location>
        <begin position="1"/>
        <end position="23"/>
    </location>
</feature>
<proteinExistence type="inferred from homology"/>
<evidence type="ECO:0000256" key="2">
    <source>
        <dbReference type="ARBA" id="ARBA00009810"/>
    </source>
</evidence>
<dbReference type="RefSeq" id="WP_183631604.1">
    <property type="nucleotide sequence ID" value="NZ_BAABLE010000011.1"/>
</dbReference>
<dbReference type="InterPro" id="IPR039426">
    <property type="entry name" value="TonB-dep_rcpt-like"/>
</dbReference>
<dbReference type="PANTHER" id="PTHR40980">
    <property type="entry name" value="PLUG DOMAIN-CONTAINING PROTEIN"/>
    <property type="match status" value="1"/>
</dbReference>
<dbReference type="Pfam" id="PF00593">
    <property type="entry name" value="TonB_dep_Rec_b-barrel"/>
    <property type="match status" value="1"/>
</dbReference>
<evidence type="ECO:0000259" key="14">
    <source>
        <dbReference type="Pfam" id="PF00593"/>
    </source>
</evidence>
<dbReference type="InterPro" id="IPR037066">
    <property type="entry name" value="Plug_dom_sf"/>
</dbReference>
<organism evidence="16 17">
    <name type="scientific">Niveibacterium umoris</name>
    <dbReference type="NCBI Taxonomy" id="1193620"/>
    <lineage>
        <taxon>Bacteria</taxon>
        <taxon>Pseudomonadati</taxon>
        <taxon>Pseudomonadota</taxon>
        <taxon>Betaproteobacteria</taxon>
        <taxon>Rhodocyclales</taxon>
        <taxon>Rhodocyclaceae</taxon>
        <taxon>Niveibacterium</taxon>
    </lineage>
</organism>
<evidence type="ECO:0000256" key="4">
    <source>
        <dbReference type="ARBA" id="ARBA00022452"/>
    </source>
</evidence>
<keyword evidence="8 16" id="KW-0675">Receptor</keyword>
<sequence>MHLYARALSIAFLFAASIRIAHASDSAAELPTPAGNRAEHVVRLGDVSPTNGELKNPDANPAVKASNHGGKSPAARQDDKAKIETIVVTGKKATDTDARRDSTAAKMVFGREELDRHGDTSLGDVLKRLPGITVGGTPGRGGEIRMRGLGNGYTLILLNGEPAPRGFSLDSLAPEQVERIEVMRAPVAEHSARAIAGTINIVLREDFVKKLSDVRPTLAWENGHFQPSISMQHNDTSGNLSYGINANVYQRDQGNESTTLTTVSNRATGAPTLRQIETTHSDTTGEGVHLSARLNWKLEGGDNLFVQPFLMHSVSTNHGDSHLAQTLGAAPPPYADASWQTQSNNTMLRVMGNWRHKLDSASRLELRANGGIASNTSDTARKEFDATGTQIHDNWNSIGIRDSSLSAAGKYSRFLGDGHSLSAGLELEGGRRDESARTIQDGVPQLAQYGDSVQARTTRWAGYAQDEWEISPLWSMYAGLRWEALKTHSQWLSGTADNSASVLSPLFHSVWKFSEESKDQARLGITRSFKSPTLAQLVPRPTLASGYPAGGPNTPTNPDSAGNPNLEPELAWGLDLAFEHYLDNGGLFSVSAFQRNIDKLIRNVTSLQSVDWSPVPRWVSTPQNIGKAVTRGIELEAKFRLSELFAEAPPLDVRANLSRFWSSVESVPGPNNRLDQQPKSTANVGLDYRFRSVPLTVGGNMNWTPSYTVQQTETQTYDQGLKRVYDVYGLWRFNPDLQLRLSASNLLQADYLTATGFTTSTELHQEQSIARTFANYSARLEVHF</sequence>
<gene>
    <name evidence="16" type="ORF">GGR36_000538</name>
</gene>
<evidence type="ECO:0000256" key="13">
    <source>
        <dbReference type="SAM" id="SignalP"/>
    </source>
</evidence>
<evidence type="ECO:0000256" key="6">
    <source>
        <dbReference type="ARBA" id="ARBA00023077"/>
    </source>
</evidence>
<keyword evidence="6 11" id="KW-0798">TonB box</keyword>
<evidence type="ECO:0000313" key="16">
    <source>
        <dbReference type="EMBL" id="MBB4011230.1"/>
    </source>
</evidence>
<accession>A0A840BDX7</accession>
<dbReference type="InterPro" id="IPR036942">
    <property type="entry name" value="Beta-barrel_TonB_sf"/>
</dbReference>
<evidence type="ECO:0000256" key="11">
    <source>
        <dbReference type="RuleBase" id="RU003357"/>
    </source>
</evidence>
<evidence type="ECO:0000256" key="12">
    <source>
        <dbReference type="SAM" id="MobiDB-lite"/>
    </source>
</evidence>
<reference evidence="16 17" key="1">
    <citation type="submission" date="2020-08" db="EMBL/GenBank/DDBJ databases">
        <title>Genomic Encyclopedia of Type Strains, Phase IV (KMG-IV): sequencing the most valuable type-strain genomes for metagenomic binning, comparative biology and taxonomic classification.</title>
        <authorList>
            <person name="Goeker M."/>
        </authorList>
    </citation>
    <scope>NUCLEOTIDE SEQUENCE [LARGE SCALE GENOMIC DNA]</scope>
    <source>
        <strain evidence="16 17">DSM 106739</strain>
    </source>
</reference>
<keyword evidence="3 10" id="KW-0813">Transport</keyword>
<dbReference type="PANTHER" id="PTHR40980:SF4">
    <property type="entry name" value="TONB-DEPENDENT RECEPTOR-LIKE BETA-BARREL DOMAIN-CONTAINING PROTEIN"/>
    <property type="match status" value="1"/>
</dbReference>
<dbReference type="Pfam" id="PF07715">
    <property type="entry name" value="Plug"/>
    <property type="match status" value="1"/>
</dbReference>
<comment type="caution">
    <text evidence="16">The sequence shown here is derived from an EMBL/GenBank/DDBJ whole genome shotgun (WGS) entry which is preliminary data.</text>
</comment>
<keyword evidence="13" id="KW-0732">Signal</keyword>
<dbReference type="PROSITE" id="PS52016">
    <property type="entry name" value="TONB_DEPENDENT_REC_3"/>
    <property type="match status" value="1"/>
</dbReference>
<evidence type="ECO:0000256" key="9">
    <source>
        <dbReference type="ARBA" id="ARBA00023237"/>
    </source>
</evidence>
<keyword evidence="7 10" id="KW-0472">Membrane</keyword>
<dbReference type="Proteomes" id="UP000561045">
    <property type="component" value="Unassembled WGS sequence"/>
</dbReference>
<dbReference type="SUPFAM" id="SSF56935">
    <property type="entry name" value="Porins"/>
    <property type="match status" value="1"/>
</dbReference>
<dbReference type="InterPro" id="IPR000531">
    <property type="entry name" value="Beta-barrel_TonB"/>
</dbReference>
<protein>
    <submittedName>
        <fullName evidence="16">Iron complex outermembrane receptor protein</fullName>
    </submittedName>
</protein>
<evidence type="ECO:0000256" key="7">
    <source>
        <dbReference type="ARBA" id="ARBA00023136"/>
    </source>
</evidence>
<evidence type="ECO:0000256" key="10">
    <source>
        <dbReference type="PROSITE-ProRule" id="PRU01360"/>
    </source>
</evidence>
<keyword evidence="4 10" id="KW-1134">Transmembrane beta strand</keyword>
<name>A0A840BDX7_9RHOO</name>
<evidence type="ECO:0000313" key="17">
    <source>
        <dbReference type="Proteomes" id="UP000561045"/>
    </source>
</evidence>
<evidence type="ECO:0000256" key="1">
    <source>
        <dbReference type="ARBA" id="ARBA00004571"/>
    </source>
</evidence>
<feature type="domain" description="TonB-dependent receptor-like beta-barrel" evidence="14">
    <location>
        <begin position="320"/>
        <end position="746"/>
    </location>
</feature>
<feature type="region of interest" description="Disordered" evidence="12">
    <location>
        <begin position="48"/>
        <end position="80"/>
    </location>
</feature>
<feature type="chain" id="PRO_5032570012" evidence="13">
    <location>
        <begin position="24"/>
        <end position="784"/>
    </location>
</feature>
<dbReference type="EMBL" id="JACIET010000001">
    <property type="protein sequence ID" value="MBB4011230.1"/>
    <property type="molecule type" value="Genomic_DNA"/>
</dbReference>
<feature type="domain" description="TonB-dependent receptor plug" evidence="15">
    <location>
        <begin position="100"/>
        <end position="198"/>
    </location>
</feature>
<feature type="compositionally biased region" description="Polar residues" evidence="12">
    <location>
        <begin position="553"/>
        <end position="563"/>
    </location>
</feature>
<keyword evidence="17" id="KW-1185">Reference proteome</keyword>
<keyword evidence="9 10" id="KW-0998">Cell outer membrane</keyword>
<dbReference type="InterPro" id="IPR012910">
    <property type="entry name" value="Plug_dom"/>
</dbReference>
<dbReference type="Gene3D" id="2.40.170.20">
    <property type="entry name" value="TonB-dependent receptor, beta-barrel domain"/>
    <property type="match status" value="1"/>
</dbReference>